<evidence type="ECO:0000259" key="1">
    <source>
        <dbReference type="Pfam" id="PF10111"/>
    </source>
</evidence>
<feature type="non-terminal residue" evidence="2">
    <location>
        <position position="179"/>
    </location>
</feature>
<name>X0SG23_9ZZZZ</name>
<evidence type="ECO:0000313" key="2">
    <source>
        <dbReference type="EMBL" id="GAF74857.1"/>
    </source>
</evidence>
<dbReference type="SUPFAM" id="SSF53448">
    <property type="entry name" value="Nucleotide-diphospho-sugar transferases"/>
    <property type="match status" value="1"/>
</dbReference>
<reference evidence="2" key="1">
    <citation type="journal article" date="2014" name="Front. Microbiol.">
        <title>High frequency of phylogenetically diverse reductive dehalogenase-homologous genes in deep subseafloor sedimentary metagenomes.</title>
        <authorList>
            <person name="Kawai M."/>
            <person name="Futagami T."/>
            <person name="Toyoda A."/>
            <person name="Takaki Y."/>
            <person name="Nishi S."/>
            <person name="Hori S."/>
            <person name="Arai W."/>
            <person name="Tsubouchi T."/>
            <person name="Morono Y."/>
            <person name="Uchiyama I."/>
            <person name="Ito T."/>
            <person name="Fujiyama A."/>
            <person name="Inagaki F."/>
            <person name="Takami H."/>
        </authorList>
    </citation>
    <scope>NUCLEOTIDE SEQUENCE</scope>
    <source>
        <strain evidence="2">Expedition CK06-06</strain>
    </source>
</reference>
<dbReference type="InterPro" id="IPR019290">
    <property type="entry name" value="GlycosylTrfase-like_prok"/>
</dbReference>
<protein>
    <recommendedName>
        <fullName evidence="1">Glycosyltransferase 2-like prokaryotic type domain-containing protein</fullName>
    </recommendedName>
</protein>
<dbReference type="EMBL" id="BARS01004224">
    <property type="protein sequence ID" value="GAF74857.1"/>
    <property type="molecule type" value="Genomic_DNA"/>
</dbReference>
<dbReference type="Pfam" id="PF10111">
    <property type="entry name" value="Glyco_tranf_2_2"/>
    <property type="match status" value="1"/>
</dbReference>
<dbReference type="Gene3D" id="3.90.550.10">
    <property type="entry name" value="Spore Coat Polysaccharide Biosynthesis Protein SpsA, Chain A"/>
    <property type="match status" value="1"/>
</dbReference>
<sequence length="179" mass="20865">MILISNNIEEVKNATENEFGDKVTYIDTDETSMVKAWNIGMKRCHGDLIALMGVKDITGKMRFELEVNKINQNKNIGMVFCGMTFIDGMGNFLKGVYLFPGFEKSKFLGLMYEKNRIGSVSTTLIKSEVIRNIGLFDEELIYESEYDFWLRIARKYQVECLDLPLLRFRINVRDYIDYF</sequence>
<dbReference type="AlphaFoldDB" id="X0SG23"/>
<accession>X0SG23</accession>
<dbReference type="InterPro" id="IPR029044">
    <property type="entry name" value="Nucleotide-diphossugar_trans"/>
</dbReference>
<comment type="caution">
    <text evidence="2">The sequence shown here is derived from an EMBL/GenBank/DDBJ whole genome shotgun (WGS) entry which is preliminary data.</text>
</comment>
<organism evidence="2">
    <name type="scientific">marine sediment metagenome</name>
    <dbReference type="NCBI Taxonomy" id="412755"/>
    <lineage>
        <taxon>unclassified sequences</taxon>
        <taxon>metagenomes</taxon>
        <taxon>ecological metagenomes</taxon>
    </lineage>
</organism>
<gene>
    <name evidence="2" type="ORF">S01H1_08223</name>
</gene>
<proteinExistence type="predicted"/>
<feature type="domain" description="Glycosyltransferase 2-like prokaryotic type" evidence="1">
    <location>
        <begin position="8"/>
        <end position="157"/>
    </location>
</feature>